<evidence type="ECO:0000259" key="1">
    <source>
        <dbReference type="PROSITE" id="PS51186"/>
    </source>
</evidence>
<dbReference type="EMBL" id="JAXOVC010000012">
    <property type="protein sequence ID" value="KAK4495501.1"/>
    <property type="molecule type" value="Genomic_DNA"/>
</dbReference>
<proteinExistence type="predicted"/>
<gene>
    <name evidence="2" type="ORF">PRZ48_013833</name>
</gene>
<protein>
    <recommendedName>
        <fullName evidence="1">N-acetyltransferase domain-containing protein</fullName>
    </recommendedName>
</protein>
<dbReference type="Proteomes" id="UP001305779">
    <property type="component" value="Unassembled WGS sequence"/>
</dbReference>
<evidence type="ECO:0000313" key="2">
    <source>
        <dbReference type="EMBL" id="KAK4495501.1"/>
    </source>
</evidence>
<dbReference type="InterPro" id="IPR000182">
    <property type="entry name" value="GNAT_dom"/>
</dbReference>
<comment type="caution">
    <text evidence="2">The sequence shown here is derived from an EMBL/GenBank/DDBJ whole genome shotgun (WGS) entry which is preliminary data.</text>
</comment>
<evidence type="ECO:0000313" key="3">
    <source>
        <dbReference type="Proteomes" id="UP001305779"/>
    </source>
</evidence>
<dbReference type="InterPro" id="IPR016181">
    <property type="entry name" value="Acyl_CoA_acyltransferase"/>
</dbReference>
<keyword evidence="3" id="KW-1185">Reference proteome</keyword>
<organism evidence="2 3">
    <name type="scientific">Zasmidium cellare</name>
    <name type="common">Wine cellar mold</name>
    <name type="synonym">Racodium cellare</name>
    <dbReference type="NCBI Taxonomy" id="395010"/>
    <lineage>
        <taxon>Eukaryota</taxon>
        <taxon>Fungi</taxon>
        <taxon>Dikarya</taxon>
        <taxon>Ascomycota</taxon>
        <taxon>Pezizomycotina</taxon>
        <taxon>Dothideomycetes</taxon>
        <taxon>Dothideomycetidae</taxon>
        <taxon>Mycosphaerellales</taxon>
        <taxon>Mycosphaerellaceae</taxon>
        <taxon>Zasmidium</taxon>
    </lineage>
</organism>
<dbReference type="PANTHER" id="PTHR42791">
    <property type="entry name" value="GNAT FAMILY ACETYLTRANSFERASE"/>
    <property type="match status" value="1"/>
</dbReference>
<dbReference type="CDD" id="cd04301">
    <property type="entry name" value="NAT_SF"/>
    <property type="match status" value="1"/>
</dbReference>
<feature type="domain" description="N-acetyltransferase" evidence="1">
    <location>
        <begin position="7"/>
        <end position="215"/>
    </location>
</feature>
<reference evidence="2 3" key="1">
    <citation type="journal article" date="2023" name="G3 (Bethesda)">
        <title>A chromosome-level genome assembly of Zasmidium syzygii isolated from banana leaves.</title>
        <authorList>
            <person name="van Westerhoven A.C."/>
            <person name="Mehrabi R."/>
            <person name="Talebi R."/>
            <person name="Steentjes M.B.F."/>
            <person name="Corcolon B."/>
            <person name="Chong P.A."/>
            <person name="Kema G.H.J."/>
            <person name="Seidl M.F."/>
        </authorList>
    </citation>
    <scope>NUCLEOTIDE SEQUENCE [LARGE SCALE GENOMIC DNA]</scope>
    <source>
        <strain evidence="2 3">P124</strain>
    </source>
</reference>
<dbReference type="Pfam" id="PF00583">
    <property type="entry name" value="Acetyltransf_1"/>
    <property type="match status" value="1"/>
</dbReference>
<dbReference type="PANTHER" id="PTHR42791:SF14">
    <property type="entry name" value="N-ACETYLTRANSFERASE DOMAIN-CONTAINING PROTEIN"/>
    <property type="match status" value="1"/>
</dbReference>
<accession>A0ABR0E2Q0</accession>
<name>A0ABR0E2Q0_ZASCE</name>
<sequence>MAPSTSIHLRLATTDDLDEIVHVMSRSFKHDAAFVDVFYPGHDTPEGHAKAVKQFASYWQGYESHADLVVATDGSGEIVGFALWTYMSSSINLSPATLESTPFAETEDDAEFAKQVWKSFITPRRSAIFEAEKSHPGVGLWVLEYLAVDPNHQRKGAGSKLVNWGLEKARNDGMGAVVEGTPPGQPCYTACGFETVIAEMEHVVDERFRGRKLPEIAFMKWDRK</sequence>
<dbReference type="SUPFAM" id="SSF55729">
    <property type="entry name" value="Acyl-CoA N-acyltransferases (Nat)"/>
    <property type="match status" value="1"/>
</dbReference>
<dbReference type="InterPro" id="IPR052523">
    <property type="entry name" value="Trichothecene_AcTrans"/>
</dbReference>
<dbReference type="Gene3D" id="3.40.630.30">
    <property type="match status" value="1"/>
</dbReference>
<dbReference type="PROSITE" id="PS51186">
    <property type="entry name" value="GNAT"/>
    <property type="match status" value="1"/>
</dbReference>